<accession>A0A1G9XUT5</accession>
<dbReference type="GO" id="GO:0046914">
    <property type="term" value="F:transition metal ion binding"/>
    <property type="evidence" value="ECO:0007669"/>
    <property type="project" value="InterPro"/>
</dbReference>
<dbReference type="Gene3D" id="2.30.30.90">
    <property type="match status" value="1"/>
</dbReference>
<keyword evidence="4" id="KW-1185">Reference proteome</keyword>
<dbReference type="OrthoDB" id="9811076at2"/>
<dbReference type="Pfam" id="PF04023">
    <property type="entry name" value="FeoA"/>
    <property type="match status" value="1"/>
</dbReference>
<dbReference type="InterPro" id="IPR052713">
    <property type="entry name" value="FeoA"/>
</dbReference>
<sequence length="75" mass="8031">MATRNLSQLKLGETAVISGFRDTHLALKLLEMGCLPGTEIRLTAIAPLGDPICLQVGGYTLSLRLDEAAVVDIHE</sequence>
<dbReference type="SMART" id="SM00899">
    <property type="entry name" value="FeoA"/>
    <property type="match status" value="1"/>
</dbReference>
<dbReference type="AlphaFoldDB" id="A0A1G9XUT5"/>
<organism evidence="3 4">
    <name type="scientific">Siphonobacter aquaeclarae</name>
    <dbReference type="NCBI Taxonomy" id="563176"/>
    <lineage>
        <taxon>Bacteria</taxon>
        <taxon>Pseudomonadati</taxon>
        <taxon>Bacteroidota</taxon>
        <taxon>Cytophagia</taxon>
        <taxon>Cytophagales</taxon>
        <taxon>Cytophagaceae</taxon>
        <taxon>Siphonobacter</taxon>
    </lineage>
</organism>
<evidence type="ECO:0000259" key="2">
    <source>
        <dbReference type="SMART" id="SM00899"/>
    </source>
</evidence>
<dbReference type="PANTHER" id="PTHR42954">
    <property type="entry name" value="FE(2+) TRANSPORT PROTEIN A"/>
    <property type="match status" value="1"/>
</dbReference>
<proteinExistence type="predicted"/>
<dbReference type="STRING" id="563176.SAMN04488090_4763"/>
<evidence type="ECO:0000313" key="3">
    <source>
        <dbReference type="EMBL" id="SDN00534.1"/>
    </source>
</evidence>
<dbReference type="PANTHER" id="PTHR42954:SF2">
    <property type="entry name" value="FE(2+) TRANSPORT PROTEIN A"/>
    <property type="match status" value="1"/>
</dbReference>
<dbReference type="RefSeq" id="WP_093208617.1">
    <property type="nucleotide sequence ID" value="NZ_FNGS01000011.1"/>
</dbReference>
<keyword evidence="1" id="KW-0408">Iron</keyword>
<gene>
    <name evidence="3" type="ORF">SAMN04488090_4763</name>
</gene>
<dbReference type="InterPro" id="IPR008988">
    <property type="entry name" value="Transcriptional_repressor_C"/>
</dbReference>
<feature type="domain" description="Ferrous iron transporter FeoA-like" evidence="2">
    <location>
        <begin position="4"/>
        <end position="75"/>
    </location>
</feature>
<name>A0A1G9XUT5_9BACT</name>
<dbReference type="InterPro" id="IPR038157">
    <property type="entry name" value="FeoA_core_dom"/>
</dbReference>
<dbReference type="Proteomes" id="UP000198901">
    <property type="component" value="Unassembled WGS sequence"/>
</dbReference>
<dbReference type="EMBL" id="FNGS01000011">
    <property type="protein sequence ID" value="SDN00534.1"/>
    <property type="molecule type" value="Genomic_DNA"/>
</dbReference>
<reference evidence="3 4" key="1">
    <citation type="submission" date="2016-10" db="EMBL/GenBank/DDBJ databases">
        <authorList>
            <person name="de Groot N.N."/>
        </authorList>
    </citation>
    <scope>NUCLEOTIDE SEQUENCE [LARGE SCALE GENOMIC DNA]</scope>
    <source>
        <strain evidence="3 4">DSM 21668</strain>
    </source>
</reference>
<dbReference type="InterPro" id="IPR007167">
    <property type="entry name" value="Fe-transptr_FeoA-like"/>
</dbReference>
<evidence type="ECO:0000313" key="4">
    <source>
        <dbReference type="Proteomes" id="UP000198901"/>
    </source>
</evidence>
<protein>
    <submittedName>
        <fullName evidence="3">Ferrous iron transport protein A</fullName>
    </submittedName>
</protein>
<evidence type="ECO:0000256" key="1">
    <source>
        <dbReference type="ARBA" id="ARBA00023004"/>
    </source>
</evidence>
<dbReference type="SUPFAM" id="SSF50037">
    <property type="entry name" value="C-terminal domain of transcriptional repressors"/>
    <property type="match status" value="1"/>
</dbReference>